<name>A7RRL8_NEMVE</name>
<dbReference type="EMBL" id="DS469532">
    <property type="protein sequence ID" value="EDO45781.1"/>
    <property type="molecule type" value="Genomic_DNA"/>
</dbReference>
<dbReference type="KEGG" id="nve:5517852"/>
<dbReference type="eggNOG" id="ENOG502SCGN">
    <property type="taxonomic scope" value="Eukaryota"/>
</dbReference>
<feature type="domain" description="LicD/FKTN/FKRP nucleotidyltransferase" evidence="1">
    <location>
        <begin position="37"/>
        <end position="80"/>
    </location>
</feature>
<dbReference type="PANTHER" id="PTHR43404">
    <property type="entry name" value="LIPOPOLYSACCHARIDE CHOLINEPHOSPHOTRANSFERASE LICD"/>
    <property type="match status" value="1"/>
</dbReference>
<organism evidence="2 3">
    <name type="scientific">Nematostella vectensis</name>
    <name type="common">Starlet sea anemone</name>
    <dbReference type="NCBI Taxonomy" id="45351"/>
    <lineage>
        <taxon>Eukaryota</taxon>
        <taxon>Metazoa</taxon>
        <taxon>Cnidaria</taxon>
        <taxon>Anthozoa</taxon>
        <taxon>Hexacorallia</taxon>
        <taxon>Actiniaria</taxon>
        <taxon>Edwardsiidae</taxon>
        <taxon>Nematostella</taxon>
    </lineage>
</organism>
<dbReference type="STRING" id="45351.A7RRL8"/>
<accession>A7RRL8</accession>
<dbReference type="OMA" id="RAYNICK"/>
<dbReference type="PhylomeDB" id="A7RRL8"/>
<dbReference type="HOGENOM" id="CLU_091693_0_0_1"/>
<evidence type="ECO:0000259" key="1">
    <source>
        <dbReference type="Pfam" id="PF04991"/>
    </source>
</evidence>
<evidence type="ECO:0000313" key="3">
    <source>
        <dbReference type="Proteomes" id="UP000001593"/>
    </source>
</evidence>
<sequence>MANMMSNERITPLSYTKPSIVKTLYQMAGDLDQLFTEHQINYWTDGGTTLGCVRHKGLIPWDDDIDLCISKNDEQKVLALKPVLETRGYDIVNYKKPFGYRIYPVANSLPLPPGKVGRFPFCDIFLMVKEDGKYVPCHEKPRKRWPNEYYLEDEVENLKRRPYGDLFLNCPGNAEDYLARFYGGNWYSEGVTPVMDHHLDIHFEPVKFQLQHEHYQPAKPFS</sequence>
<dbReference type="InParanoid" id="A7RRL8"/>
<dbReference type="OrthoDB" id="419198at2759"/>
<dbReference type="GO" id="GO:0009100">
    <property type="term" value="P:glycoprotein metabolic process"/>
    <property type="evidence" value="ECO:0007669"/>
    <property type="project" value="UniProtKB-ARBA"/>
</dbReference>
<dbReference type="Proteomes" id="UP000001593">
    <property type="component" value="Unassembled WGS sequence"/>
</dbReference>
<dbReference type="InterPro" id="IPR007074">
    <property type="entry name" value="LicD/FKTN/FKRP_NTP_transf"/>
</dbReference>
<reference evidence="2 3" key="1">
    <citation type="journal article" date="2007" name="Science">
        <title>Sea anemone genome reveals ancestral eumetazoan gene repertoire and genomic organization.</title>
        <authorList>
            <person name="Putnam N.H."/>
            <person name="Srivastava M."/>
            <person name="Hellsten U."/>
            <person name="Dirks B."/>
            <person name="Chapman J."/>
            <person name="Salamov A."/>
            <person name="Terry A."/>
            <person name="Shapiro H."/>
            <person name="Lindquist E."/>
            <person name="Kapitonov V.V."/>
            <person name="Jurka J."/>
            <person name="Genikhovich G."/>
            <person name="Grigoriev I.V."/>
            <person name="Lucas S.M."/>
            <person name="Steele R.E."/>
            <person name="Finnerty J.R."/>
            <person name="Technau U."/>
            <person name="Martindale M.Q."/>
            <person name="Rokhsar D.S."/>
        </authorList>
    </citation>
    <scope>NUCLEOTIDE SEQUENCE [LARGE SCALE GENOMIC DNA]</scope>
    <source>
        <strain evidence="3">CH2 X CH6</strain>
    </source>
</reference>
<keyword evidence="3" id="KW-1185">Reference proteome</keyword>
<dbReference type="InterPro" id="IPR052942">
    <property type="entry name" value="LPS_cholinephosphotransferase"/>
</dbReference>
<proteinExistence type="predicted"/>
<gene>
    <name evidence="2" type="ORF">NEMVEDRAFT_v1g201087</name>
</gene>
<dbReference type="Pfam" id="PF04991">
    <property type="entry name" value="LicD"/>
    <property type="match status" value="1"/>
</dbReference>
<protein>
    <recommendedName>
        <fullName evidence="1">LicD/FKTN/FKRP nucleotidyltransferase domain-containing protein</fullName>
    </recommendedName>
</protein>
<dbReference type="AlphaFoldDB" id="A7RRL8"/>
<dbReference type="PANTHER" id="PTHR43404:SF2">
    <property type="entry name" value="LIPOPOLYSACCHARIDE CHOLINEPHOSPHOTRANSFERASE LICD"/>
    <property type="match status" value="1"/>
</dbReference>
<evidence type="ECO:0000313" key="2">
    <source>
        <dbReference type="EMBL" id="EDO45781.1"/>
    </source>
</evidence>